<dbReference type="EMBL" id="MFLI01000006">
    <property type="protein sequence ID" value="OGG62597.1"/>
    <property type="molecule type" value="Genomic_DNA"/>
</dbReference>
<evidence type="ECO:0000256" key="1">
    <source>
        <dbReference type="ARBA" id="ARBA00006611"/>
    </source>
</evidence>
<dbReference type="GO" id="GO:0005886">
    <property type="term" value="C:plasma membrane"/>
    <property type="evidence" value="ECO:0007669"/>
    <property type="project" value="TreeGrafter"/>
</dbReference>
<dbReference type="Proteomes" id="UP000178532">
    <property type="component" value="Unassembled WGS sequence"/>
</dbReference>
<dbReference type="InterPro" id="IPR007831">
    <property type="entry name" value="T2SS_GspE_N"/>
</dbReference>
<dbReference type="SUPFAM" id="SSF160246">
    <property type="entry name" value="EspE N-terminal domain-like"/>
    <property type="match status" value="1"/>
</dbReference>
<feature type="domain" description="Bacterial type II secretion system protein E" evidence="4">
    <location>
        <begin position="397"/>
        <end position="411"/>
    </location>
</feature>
<dbReference type="InterPro" id="IPR001482">
    <property type="entry name" value="T2SS/T4SS_dom"/>
</dbReference>
<organism evidence="5 6">
    <name type="scientific">Candidatus Kaiserbacteria bacterium RIFCSPHIGHO2_02_FULL_54_22</name>
    <dbReference type="NCBI Taxonomy" id="1798495"/>
    <lineage>
        <taxon>Bacteria</taxon>
        <taxon>Candidatus Kaiseribacteriota</taxon>
    </lineage>
</organism>
<evidence type="ECO:0000256" key="2">
    <source>
        <dbReference type="ARBA" id="ARBA00022741"/>
    </source>
</evidence>
<gene>
    <name evidence="5" type="ORF">A3C19_01295</name>
</gene>
<dbReference type="Gene3D" id="3.30.450.90">
    <property type="match status" value="1"/>
</dbReference>
<dbReference type="SUPFAM" id="SSF52540">
    <property type="entry name" value="P-loop containing nucleoside triphosphate hydrolases"/>
    <property type="match status" value="1"/>
</dbReference>
<dbReference type="PROSITE" id="PS00662">
    <property type="entry name" value="T2SP_E"/>
    <property type="match status" value="1"/>
</dbReference>
<accession>A0A1F6DMP8</accession>
<evidence type="ECO:0000259" key="4">
    <source>
        <dbReference type="PROSITE" id="PS00662"/>
    </source>
</evidence>
<dbReference type="STRING" id="1798495.A3C19_01295"/>
<dbReference type="Gene3D" id="3.30.300.160">
    <property type="entry name" value="Type II secretion system, protein E, N-terminal domain"/>
    <property type="match status" value="1"/>
</dbReference>
<evidence type="ECO:0000313" key="5">
    <source>
        <dbReference type="EMBL" id="OGG62597.1"/>
    </source>
</evidence>
<evidence type="ECO:0000256" key="3">
    <source>
        <dbReference type="ARBA" id="ARBA00022840"/>
    </source>
</evidence>
<evidence type="ECO:0000313" key="6">
    <source>
        <dbReference type="Proteomes" id="UP000178532"/>
    </source>
</evidence>
<comment type="caution">
    <text evidence="5">The sequence shown here is derived from an EMBL/GenBank/DDBJ whole genome shotgun (WGS) entry which is preliminary data.</text>
</comment>
<dbReference type="InterPro" id="IPR027417">
    <property type="entry name" value="P-loop_NTPase"/>
</dbReference>
<reference evidence="5 6" key="1">
    <citation type="journal article" date="2016" name="Nat. Commun.">
        <title>Thousands of microbial genomes shed light on interconnected biogeochemical processes in an aquifer system.</title>
        <authorList>
            <person name="Anantharaman K."/>
            <person name="Brown C.T."/>
            <person name="Hug L.A."/>
            <person name="Sharon I."/>
            <person name="Castelle C.J."/>
            <person name="Probst A.J."/>
            <person name="Thomas B.C."/>
            <person name="Singh A."/>
            <person name="Wilkins M.J."/>
            <person name="Karaoz U."/>
            <person name="Brodie E.L."/>
            <person name="Williams K.H."/>
            <person name="Hubbard S.S."/>
            <person name="Banfield J.F."/>
        </authorList>
    </citation>
    <scope>NUCLEOTIDE SEQUENCE [LARGE SCALE GENOMIC DNA]</scope>
</reference>
<sequence>MNFFGLLIEKGHISPSERVSIEAELAKNRSLVDVFNERGISVANILKEVGDSYGLPTRILGDPPANEEVFSYIPIDSARHYGFVPLDEVDGALEVGIIDPDNLEALDALQFISSQIGIPYKIFLITKQDFNRVIDAYQNFSGEIGTALSEYDLTAKPPVAEDKSAGKSGARIDAVGLGEETLTLTGSRETLKEDAPVTKIVSTVLRYAIEGHSSDIHIEPSPAKTRVRFRMDGDLHTSLELPAKVHEAVIARIKILAKLRLDEKRKPQDGRFSAMVDKRRIDFRVSTFPTEYGEKVVMRILDQSDATATLESVGLSKDQLIVVRDMMKVPYGIILIAGPTGSGKSTTLFAMLSELDRETLNVVSLEDPVEYEIAGVSQSQVRPEIDYTFANGLRSILRQDPDVIMVGEIRDKETAMLAVQAALTGHLVFSTIHTNTAVGAIPRLIDMGVDPFLIAPTLVAVIGQRLVQKLCAGTGKPFPITESIKTFLDREFADIPEKYKRSLPPFKEFYHANPTAECPNGTRGRIGVFEILRMEKKIEQAILAEPNEGNVYAAARANGMFTMREDAIVKALQGVTPFEEINTLGGELFPVGDTE</sequence>
<dbReference type="PANTHER" id="PTHR30258:SF2">
    <property type="entry name" value="COMG OPERON PROTEIN 1"/>
    <property type="match status" value="1"/>
</dbReference>
<proteinExistence type="inferred from homology"/>
<dbReference type="Gene3D" id="3.40.50.300">
    <property type="entry name" value="P-loop containing nucleotide triphosphate hydrolases"/>
    <property type="match status" value="1"/>
</dbReference>
<dbReference type="AlphaFoldDB" id="A0A1F6DMP8"/>
<dbReference type="GO" id="GO:0005524">
    <property type="term" value="F:ATP binding"/>
    <property type="evidence" value="ECO:0007669"/>
    <property type="project" value="UniProtKB-KW"/>
</dbReference>
<dbReference type="GO" id="GO:0016887">
    <property type="term" value="F:ATP hydrolysis activity"/>
    <property type="evidence" value="ECO:0007669"/>
    <property type="project" value="TreeGrafter"/>
</dbReference>
<name>A0A1F6DMP8_9BACT</name>
<dbReference type="InterPro" id="IPR037257">
    <property type="entry name" value="T2SS_E_N_sf"/>
</dbReference>
<dbReference type="Pfam" id="PF00437">
    <property type="entry name" value="T2SSE"/>
    <property type="match status" value="1"/>
</dbReference>
<dbReference type="CDD" id="cd01129">
    <property type="entry name" value="PulE-GspE-like"/>
    <property type="match status" value="1"/>
</dbReference>
<protein>
    <recommendedName>
        <fullName evidence="4">Bacterial type II secretion system protein E domain-containing protein</fullName>
    </recommendedName>
</protein>
<keyword evidence="2" id="KW-0547">Nucleotide-binding</keyword>
<comment type="similarity">
    <text evidence="1">Belongs to the GSP E family.</text>
</comment>
<keyword evidence="3" id="KW-0067">ATP-binding</keyword>
<dbReference type="Pfam" id="PF05157">
    <property type="entry name" value="MshEN"/>
    <property type="match status" value="1"/>
</dbReference>
<dbReference type="PANTHER" id="PTHR30258">
    <property type="entry name" value="TYPE II SECRETION SYSTEM PROTEIN GSPE-RELATED"/>
    <property type="match status" value="1"/>
</dbReference>